<dbReference type="PANTHER" id="PTHR42535">
    <property type="entry name" value="OOKINETE PROTEIN, PUTATIVE-RELATED"/>
    <property type="match status" value="1"/>
</dbReference>
<organism evidence="1">
    <name type="scientific">uncultured Caudovirales phage</name>
    <dbReference type="NCBI Taxonomy" id="2100421"/>
    <lineage>
        <taxon>Viruses</taxon>
        <taxon>Duplodnaviria</taxon>
        <taxon>Heunggongvirae</taxon>
        <taxon>Uroviricota</taxon>
        <taxon>Caudoviricetes</taxon>
        <taxon>Peduoviridae</taxon>
        <taxon>Maltschvirus</taxon>
        <taxon>Maltschvirus maltsch</taxon>
    </lineage>
</organism>
<proteinExistence type="predicted"/>
<dbReference type="SUPFAM" id="SSF49899">
    <property type="entry name" value="Concanavalin A-like lectins/glucanases"/>
    <property type="match status" value="1"/>
</dbReference>
<dbReference type="GO" id="GO:0030246">
    <property type="term" value="F:carbohydrate binding"/>
    <property type="evidence" value="ECO:0007669"/>
    <property type="project" value="UniProtKB-KW"/>
</dbReference>
<accession>A0A6J5NRY2</accession>
<sequence length="548" mass="60095">MYNGFLLIMAESKIQQQNTYTGPVPTVFKKIGDSDVKVNPFQTYKSWMVVSGSETSSALPLQAIYSDINYLPALGSNLTFNDAKNVDDSLQTITYYSINHLYYKNKLEPMKTYGPTDLTRTKKFLYQSASILAFPQVRIGEGVKPASFTMTASYVSGSSIYGSGSYGTSSYSSTLPLYISSDRYGNLYNAAFNTGSIISQVKWYEGFNEYFDASRNFNENTGITYIPGVLVTTNLQGNYGYAAKFANGYLKTTLDGLYDRNNDYAISFFVSASNIDPDSKIIISKASSSLTPQYPFKIELSSSNQIQFTIAGSTSFKTQVTSSIAVTNWTHIVCQKSGSSMQMYVNGTLHSSASSALLIDTNSPFTASARIDNKDSVYVGGFETSSNLSGVLDEIRIYNKSLSSTEIGYLADRSEGGTFMQSNHVGNIFTKQGVAILSSPDYRIHNVINTAYTASYRSTKTIYELGVLANVDSGDFNISSNISLTADDDQTYKSFATGSAFAPYITTIGLYDDAGQLLAIGKLAQPIRKRNDVDTNFLIRIDLDRNIS</sequence>
<dbReference type="EMBL" id="LR796697">
    <property type="protein sequence ID" value="CAB4160416.1"/>
    <property type="molecule type" value="Genomic_DNA"/>
</dbReference>
<dbReference type="Pfam" id="PF13385">
    <property type="entry name" value="Laminin_G_3"/>
    <property type="match status" value="1"/>
</dbReference>
<evidence type="ECO:0000313" key="1">
    <source>
        <dbReference type="EMBL" id="CAB4160416.1"/>
    </source>
</evidence>
<keyword evidence="1" id="KW-0430">Lectin</keyword>
<protein>
    <submittedName>
        <fullName evidence="1">Concanavalin A-like lectin/glucanases superfamily</fullName>
    </submittedName>
</protein>
<dbReference type="Gene3D" id="2.60.120.200">
    <property type="match status" value="1"/>
</dbReference>
<dbReference type="PANTHER" id="PTHR42535:SF2">
    <property type="entry name" value="CHROMOSOME UNDETERMINED SCAFFOLD_146, WHOLE GENOME SHOTGUN SEQUENCE"/>
    <property type="match status" value="1"/>
</dbReference>
<reference evidence="1" key="1">
    <citation type="submission" date="2020-04" db="EMBL/GenBank/DDBJ databases">
        <authorList>
            <person name="Chiriac C."/>
            <person name="Salcher M."/>
            <person name="Ghai R."/>
            <person name="Kavagutti S V."/>
        </authorList>
    </citation>
    <scope>NUCLEOTIDE SEQUENCE</scope>
</reference>
<gene>
    <name evidence="1" type="ORF">UFOVP723_170</name>
</gene>
<name>A0A6J5NRY2_9CAUD</name>
<dbReference type="InterPro" id="IPR013320">
    <property type="entry name" value="ConA-like_dom_sf"/>
</dbReference>